<evidence type="ECO:0000313" key="1">
    <source>
        <dbReference type="EMBL" id="CAK9049815.1"/>
    </source>
</evidence>
<dbReference type="Gene3D" id="3.90.550.10">
    <property type="entry name" value="Spore Coat Polysaccharide Biosynthesis Protein SpsA, Chain A"/>
    <property type="match status" value="1"/>
</dbReference>
<dbReference type="EMBL" id="CAXAMN010017113">
    <property type="protein sequence ID" value="CAK9049815.1"/>
    <property type="molecule type" value="Genomic_DNA"/>
</dbReference>
<organism evidence="1 2">
    <name type="scientific">Durusdinium trenchii</name>
    <dbReference type="NCBI Taxonomy" id="1381693"/>
    <lineage>
        <taxon>Eukaryota</taxon>
        <taxon>Sar</taxon>
        <taxon>Alveolata</taxon>
        <taxon>Dinophyceae</taxon>
        <taxon>Suessiales</taxon>
        <taxon>Symbiodiniaceae</taxon>
        <taxon>Durusdinium</taxon>
    </lineage>
</organism>
<dbReference type="Proteomes" id="UP001642484">
    <property type="component" value="Unassembled WGS sequence"/>
</dbReference>
<reference evidence="1 2" key="1">
    <citation type="submission" date="2024-02" db="EMBL/GenBank/DDBJ databases">
        <authorList>
            <person name="Chen Y."/>
            <person name="Shah S."/>
            <person name="Dougan E. K."/>
            <person name="Thang M."/>
            <person name="Chan C."/>
        </authorList>
    </citation>
    <scope>NUCLEOTIDE SEQUENCE [LARGE SCALE GENOMIC DNA]</scope>
</reference>
<evidence type="ECO:0000313" key="2">
    <source>
        <dbReference type="Proteomes" id="UP001642484"/>
    </source>
</evidence>
<name>A0ABP0MEE1_9DINO</name>
<comment type="caution">
    <text evidence="1">The sequence shown here is derived from an EMBL/GenBank/DDBJ whole genome shotgun (WGS) entry which is preliminary data.</text>
</comment>
<gene>
    <name evidence="1" type="ORF">CCMP2556_LOCUS25451</name>
</gene>
<keyword evidence="2" id="KW-1185">Reference proteome</keyword>
<dbReference type="InterPro" id="IPR029044">
    <property type="entry name" value="Nucleotide-diphossugar_trans"/>
</dbReference>
<proteinExistence type="predicted"/>
<sequence length="395" mass="44279">MNAPPPAYHSATLDWTAFTGEVYEARSLVFSQGIGQLAQLEKLLNLVGQSFGLTSQCPAALATTSYSLAEVLAVNASPHTTRKQLALLQLALAAFPQKAHGECTQWPLRGRDIVAGFSQLGTMLFPLHPAEEQRSHSKVAIVSACAGLHGDVVRFTAQENFGIYAHRHGYDLHFFADARELLNRYHTLNLSSSNAPAFWRAYAMQVVLDMPIVYDWIMWIDCEAVVTDVNRNVDVILSNHGVPPDGQMLVTADGWGTQPWIILLKGEPKNWSRNFLRNWTTLPSSDFLHGATRSPPELRHPERIALQHAVLPHWHFWFEDIPFLDFGESFSWKSEIYLSVSTLVTFESDQGLEHAGGRKWESGDFSWINLQCHGRLGRAAGCENRRQHFLNSLGH</sequence>
<protein>
    <submittedName>
        <fullName evidence="1">Uncharacterized protein</fullName>
    </submittedName>
</protein>
<accession>A0ABP0MEE1</accession>